<dbReference type="PATRIC" id="fig|159743.3.peg.593"/>
<comment type="catalytic activity">
    <reaction evidence="1">
        <text>3',5'-cyclic CMP + H2O = CMP + H(+)</text>
        <dbReference type="Rhea" id="RHEA:72675"/>
        <dbReference type="ChEBI" id="CHEBI:15377"/>
        <dbReference type="ChEBI" id="CHEBI:15378"/>
        <dbReference type="ChEBI" id="CHEBI:58003"/>
        <dbReference type="ChEBI" id="CHEBI:60377"/>
    </reaction>
    <physiologicalReaction direction="left-to-right" evidence="1">
        <dbReference type="Rhea" id="RHEA:72676"/>
    </physiologicalReaction>
</comment>
<accession>A0A0D7X7E1</accession>
<comment type="function">
    <text evidence="2">Counteracts the endogenous Pycsar antiviral defense system. Phosphodiesterase that enables metal-dependent hydrolysis of host cyclic nucleotide Pycsar defense signals such as cCMP and cUMP.</text>
</comment>
<evidence type="ECO:0000256" key="2">
    <source>
        <dbReference type="ARBA" id="ARBA00034301"/>
    </source>
</evidence>
<sequence>MNRLIFLGTGDAMGVPRVYCDCLVCTEARTTGANVRLRSSVLIESETEDFMIDCGPDWRKQMEIRGLRFIGTILVTHAHFDHIGGLPEWADACRWTGNRGRLYAPQEVIDTILRQFSWLPGHLDLIPVDQGALLGGWNIRGWRVNHGKNGYAYAYRLEKDDFSWAYCSDSIGLNDAEILPLHNLDLLVLGTSFYHEEAEYATRSVYDMLEAQELIGRLQPNRTVFTHMSHDVDVTRNYGLLEGISLARTGMSLPLE</sequence>
<dbReference type="Proteomes" id="UP000032534">
    <property type="component" value="Unassembled WGS sequence"/>
</dbReference>
<dbReference type="InterPro" id="IPR036866">
    <property type="entry name" value="RibonucZ/Hydroxyglut_hydro"/>
</dbReference>
<dbReference type="PANTHER" id="PTHR42663">
    <property type="entry name" value="HYDROLASE C777.06C-RELATED-RELATED"/>
    <property type="match status" value="1"/>
</dbReference>
<dbReference type="RefSeq" id="WP_044644683.1">
    <property type="nucleotide sequence ID" value="NZ_JTHP01000003.1"/>
</dbReference>
<proteinExistence type="predicted"/>
<dbReference type="OrthoDB" id="9800940at2"/>
<evidence type="ECO:0000256" key="1">
    <source>
        <dbReference type="ARBA" id="ARBA00034221"/>
    </source>
</evidence>
<comment type="caution">
    <text evidence="5">The sequence shown here is derived from an EMBL/GenBank/DDBJ whole genome shotgun (WGS) entry which is preliminary data.</text>
</comment>
<feature type="domain" description="Metallo-beta-lactamase" evidence="4">
    <location>
        <begin position="37"/>
        <end position="227"/>
    </location>
</feature>
<comment type="catalytic activity">
    <reaction evidence="3">
        <text>3',5'-cyclic UMP + H2O = UMP + H(+)</text>
        <dbReference type="Rhea" id="RHEA:70575"/>
        <dbReference type="ChEBI" id="CHEBI:15377"/>
        <dbReference type="ChEBI" id="CHEBI:15378"/>
        <dbReference type="ChEBI" id="CHEBI:57865"/>
        <dbReference type="ChEBI" id="CHEBI:184387"/>
    </reaction>
    <physiologicalReaction direction="left-to-right" evidence="3">
        <dbReference type="Rhea" id="RHEA:70576"/>
    </physiologicalReaction>
</comment>
<reference evidence="5 6" key="1">
    <citation type="submission" date="2014-11" db="EMBL/GenBank/DDBJ databases">
        <title>Draft Genome Sequences of Paenibacillus polymyxa NRRL B-30509 and Paenibacillus terrae NRRL B-30644, Strains from a Poultry Environment that Produce Tridecaptin A and Paenicidins.</title>
        <authorList>
            <person name="van Belkum M.J."/>
            <person name="Lohans C.T."/>
            <person name="Vederas J.C."/>
        </authorList>
    </citation>
    <scope>NUCLEOTIDE SEQUENCE [LARGE SCALE GENOMIC DNA]</scope>
    <source>
        <strain evidence="5 6">NRRL B-30644</strain>
    </source>
</reference>
<gene>
    <name evidence="5" type="ORF">QD47_02770</name>
</gene>
<evidence type="ECO:0000256" key="3">
    <source>
        <dbReference type="ARBA" id="ARBA00048505"/>
    </source>
</evidence>
<name>A0A0D7X7E1_9BACL</name>
<dbReference type="Pfam" id="PF12706">
    <property type="entry name" value="Lactamase_B_2"/>
    <property type="match status" value="1"/>
</dbReference>
<dbReference type="EMBL" id="JTHP01000003">
    <property type="protein sequence ID" value="KJD47094.1"/>
    <property type="molecule type" value="Genomic_DNA"/>
</dbReference>
<dbReference type="Gene3D" id="3.60.15.10">
    <property type="entry name" value="Ribonuclease Z/Hydroxyacylglutathione hydrolase-like"/>
    <property type="match status" value="1"/>
</dbReference>
<dbReference type="CDD" id="cd16279">
    <property type="entry name" value="metallo-hydrolase-like_MBL-fold"/>
    <property type="match status" value="1"/>
</dbReference>
<protein>
    <submittedName>
        <fullName evidence="5">Beta-lactamase</fullName>
    </submittedName>
</protein>
<keyword evidence="6" id="KW-1185">Reference proteome</keyword>
<dbReference type="InterPro" id="IPR001279">
    <property type="entry name" value="Metallo-B-lactamas"/>
</dbReference>
<evidence type="ECO:0000313" key="5">
    <source>
        <dbReference type="EMBL" id="KJD47094.1"/>
    </source>
</evidence>
<evidence type="ECO:0000259" key="4">
    <source>
        <dbReference type="SMART" id="SM00849"/>
    </source>
</evidence>
<organism evidence="5 6">
    <name type="scientific">Paenibacillus terrae</name>
    <dbReference type="NCBI Taxonomy" id="159743"/>
    <lineage>
        <taxon>Bacteria</taxon>
        <taxon>Bacillati</taxon>
        <taxon>Bacillota</taxon>
        <taxon>Bacilli</taxon>
        <taxon>Bacillales</taxon>
        <taxon>Paenibacillaceae</taxon>
        <taxon>Paenibacillus</taxon>
    </lineage>
</organism>
<evidence type="ECO:0000313" key="6">
    <source>
        <dbReference type="Proteomes" id="UP000032534"/>
    </source>
</evidence>
<dbReference type="SMART" id="SM00849">
    <property type="entry name" value="Lactamase_B"/>
    <property type="match status" value="1"/>
</dbReference>
<dbReference type="SUPFAM" id="SSF56281">
    <property type="entry name" value="Metallo-hydrolase/oxidoreductase"/>
    <property type="match status" value="1"/>
</dbReference>
<dbReference type="AlphaFoldDB" id="A0A0D7X7E1"/>
<dbReference type="PANTHER" id="PTHR42663:SF6">
    <property type="entry name" value="HYDROLASE C777.06C-RELATED"/>
    <property type="match status" value="1"/>
</dbReference>